<dbReference type="InterPro" id="IPR034586">
    <property type="entry name" value="Bfa1/Byr4"/>
</dbReference>
<dbReference type="GO" id="GO:0044732">
    <property type="term" value="C:mitotic spindle pole body"/>
    <property type="evidence" value="ECO:0007669"/>
    <property type="project" value="TreeGrafter"/>
</dbReference>
<name>G3BF88_CANTC</name>
<protein>
    <submittedName>
        <fullName evidence="1">Uncharacterized protein</fullName>
    </submittedName>
</protein>
<dbReference type="GO" id="GO:1990334">
    <property type="term" value="C:Bfa1-Bub2 complex"/>
    <property type="evidence" value="ECO:0007669"/>
    <property type="project" value="InterPro"/>
</dbReference>
<gene>
    <name evidence="1" type="ORF">CANTEDRAFT_95466</name>
</gene>
<dbReference type="HOGENOM" id="CLU_1703988_0_0_1"/>
<dbReference type="PANTHER" id="PTHR35140">
    <property type="entry name" value="MITOTIC CHECK POINT PROTEIN BFA1"/>
    <property type="match status" value="1"/>
</dbReference>
<dbReference type="Proteomes" id="UP000000707">
    <property type="component" value="Unassembled WGS sequence"/>
</dbReference>
<evidence type="ECO:0000313" key="1">
    <source>
        <dbReference type="EMBL" id="EGV59999.1"/>
    </source>
</evidence>
<organism evidence="2">
    <name type="scientific">Candida tenuis (strain ATCC 10573 / BCRC 21748 / CBS 615 / JCM 9827 / NBRC 10315 / NRRL Y-1498 / VKM Y-70)</name>
    <name type="common">Yeast</name>
    <name type="synonym">Yamadazyma tenuis</name>
    <dbReference type="NCBI Taxonomy" id="590646"/>
    <lineage>
        <taxon>Eukaryota</taxon>
        <taxon>Fungi</taxon>
        <taxon>Dikarya</taxon>
        <taxon>Ascomycota</taxon>
        <taxon>Saccharomycotina</taxon>
        <taxon>Pichiomycetes</taxon>
        <taxon>Debaryomycetaceae</taxon>
        <taxon>Yamadazyma</taxon>
    </lineage>
</organism>
<dbReference type="GO" id="GO:0005096">
    <property type="term" value="F:GTPase activator activity"/>
    <property type="evidence" value="ECO:0007669"/>
    <property type="project" value="InterPro"/>
</dbReference>
<keyword evidence="2" id="KW-1185">Reference proteome</keyword>
<evidence type="ECO:0000313" key="2">
    <source>
        <dbReference type="Proteomes" id="UP000000707"/>
    </source>
</evidence>
<proteinExistence type="predicted"/>
<reference evidence="1 2" key="1">
    <citation type="journal article" date="2011" name="Proc. Natl. Acad. Sci. U.S.A.">
        <title>Comparative genomics of xylose-fermenting fungi for enhanced biofuel production.</title>
        <authorList>
            <person name="Wohlbach D.J."/>
            <person name="Kuo A."/>
            <person name="Sato T.K."/>
            <person name="Potts K.M."/>
            <person name="Salamov A.A."/>
            <person name="LaButti K.M."/>
            <person name="Sun H."/>
            <person name="Clum A."/>
            <person name="Pangilinan J.L."/>
            <person name="Lindquist E.A."/>
            <person name="Lucas S."/>
            <person name="Lapidus A."/>
            <person name="Jin M."/>
            <person name="Gunawan C."/>
            <person name="Balan V."/>
            <person name="Dale B.E."/>
            <person name="Jeffries T.W."/>
            <person name="Zinkel R."/>
            <person name="Barry K.W."/>
            <person name="Grigoriev I.V."/>
            <person name="Gasch A.P."/>
        </authorList>
    </citation>
    <scope>NUCLEOTIDE SEQUENCE [LARGE SCALE GENOMIC DNA]</scope>
    <source>
        <strain evidence="2">ATCC 10573 / BCRC 21748 / CBS 615 / JCM 9827 / NBRC 10315 / NRRL Y-1498 / VKM Y-70</strain>
    </source>
</reference>
<dbReference type="EMBL" id="GL996528">
    <property type="protein sequence ID" value="EGV59999.1"/>
    <property type="molecule type" value="Genomic_DNA"/>
</dbReference>
<dbReference type="OrthoDB" id="19159at2759"/>
<dbReference type="GO" id="GO:0031578">
    <property type="term" value="P:mitotic spindle orientation checkpoint signaling"/>
    <property type="evidence" value="ECO:0007669"/>
    <property type="project" value="TreeGrafter"/>
</dbReference>
<dbReference type="AlphaFoldDB" id="G3BF88"/>
<sequence>MKFNNESKNWEGNEIELMKFNSFTTKKPSLIKSNEYNNAKGPNSSNMVFDPINLKWVSKAPEEDVFKGLNELNEPDNKGRGVSNFTARTLSTNVEESDNVFIVSKKLIDRFLKEETKLARRTEYWFNKHDIYDLDAEFNPDYYWDIRKLVMDNE</sequence>
<accession>G3BF88</accession>
<dbReference type="PANTHER" id="PTHR35140:SF1">
    <property type="entry name" value="MITOTIC CHECK POINT PROTEIN BFA1"/>
    <property type="match status" value="1"/>
</dbReference>